<dbReference type="Pfam" id="PF01098">
    <property type="entry name" value="FTSW_RODA_SPOVE"/>
    <property type="match status" value="1"/>
</dbReference>
<keyword evidence="7 22" id="KW-0812">Transmembrane</keyword>
<evidence type="ECO:0000256" key="10">
    <source>
        <dbReference type="ARBA" id="ARBA00022989"/>
    </source>
</evidence>
<dbReference type="PANTHER" id="PTHR30474">
    <property type="entry name" value="CELL CYCLE PROTEIN"/>
    <property type="match status" value="1"/>
</dbReference>
<feature type="region of interest" description="Disordered" evidence="21">
    <location>
        <begin position="11"/>
        <end position="31"/>
    </location>
</feature>
<feature type="transmembrane region" description="Helical" evidence="22">
    <location>
        <begin position="368"/>
        <end position="387"/>
    </location>
</feature>
<keyword evidence="11 22" id="KW-0472">Membrane</keyword>
<dbReference type="InterPro" id="IPR013437">
    <property type="entry name" value="FtsW"/>
</dbReference>
<keyword evidence="6" id="KW-0808">Transferase</keyword>
<dbReference type="GO" id="GO:0008955">
    <property type="term" value="F:peptidoglycan glycosyltransferase activity"/>
    <property type="evidence" value="ECO:0007669"/>
    <property type="project" value="UniProtKB-EC"/>
</dbReference>
<feature type="transmembrane region" description="Helical" evidence="22">
    <location>
        <begin position="334"/>
        <end position="356"/>
    </location>
</feature>
<feature type="transmembrane region" description="Helical" evidence="22">
    <location>
        <begin position="213"/>
        <end position="233"/>
    </location>
</feature>
<feature type="transmembrane region" description="Helical" evidence="22">
    <location>
        <begin position="303"/>
        <end position="322"/>
    </location>
</feature>
<keyword evidence="3" id="KW-1003">Cell membrane</keyword>
<evidence type="ECO:0000256" key="19">
    <source>
        <dbReference type="ARBA" id="ARBA00044770"/>
    </source>
</evidence>
<evidence type="ECO:0000256" key="8">
    <source>
        <dbReference type="ARBA" id="ARBA00022960"/>
    </source>
</evidence>
<feature type="transmembrane region" description="Helical" evidence="22">
    <location>
        <begin position="162"/>
        <end position="183"/>
    </location>
</feature>
<evidence type="ECO:0000256" key="15">
    <source>
        <dbReference type="ARBA" id="ARBA00033270"/>
    </source>
</evidence>
<evidence type="ECO:0000256" key="14">
    <source>
        <dbReference type="ARBA" id="ARBA00032370"/>
    </source>
</evidence>
<evidence type="ECO:0000256" key="16">
    <source>
        <dbReference type="ARBA" id="ARBA00038053"/>
    </source>
</evidence>
<comment type="caution">
    <text evidence="23">The sequence shown here is derived from an EMBL/GenBank/DDBJ whole genome shotgun (WGS) entry which is preliminary data.</text>
</comment>
<dbReference type="NCBIfam" id="TIGR02614">
    <property type="entry name" value="ftsW"/>
    <property type="match status" value="1"/>
</dbReference>
<evidence type="ECO:0000256" key="5">
    <source>
        <dbReference type="ARBA" id="ARBA00022676"/>
    </source>
</evidence>
<name>A0A832MIS7_UNCEI</name>
<feature type="transmembrane region" description="Helical" evidence="22">
    <location>
        <begin position="189"/>
        <end position="206"/>
    </location>
</feature>
<dbReference type="GO" id="GO:0071555">
    <property type="term" value="P:cell wall organization"/>
    <property type="evidence" value="ECO:0007669"/>
    <property type="project" value="UniProtKB-KW"/>
</dbReference>
<dbReference type="GO" id="GO:0005886">
    <property type="term" value="C:plasma membrane"/>
    <property type="evidence" value="ECO:0007669"/>
    <property type="project" value="UniProtKB-SubCell"/>
</dbReference>
<keyword evidence="13" id="KW-0961">Cell wall biogenesis/degradation</keyword>
<gene>
    <name evidence="23" type="primary">ftsW</name>
    <name evidence="23" type="ORF">ENR23_02030</name>
</gene>
<keyword evidence="9" id="KW-0573">Peptidoglycan synthesis</keyword>
<dbReference type="EC" id="2.4.99.28" evidence="19"/>
<evidence type="ECO:0000256" key="7">
    <source>
        <dbReference type="ARBA" id="ARBA00022692"/>
    </source>
</evidence>
<keyword evidence="10 22" id="KW-1133">Transmembrane helix</keyword>
<dbReference type="GO" id="GO:0009252">
    <property type="term" value="P:peptidoglycan biosynthetic process"/>
    <property type="evidence" value="ECO:0007669"/>
    <property type="project" value="UniProtKB-KW"/>
</dbReference>
<dbReference type="GO" id="GO:0051301">
    <property type="term" value="P:cell division"/>
    <property type="evidence" value="ECO:0007669"/>
    <property type="project" value="UniProtKB-KW"/>
</dbReference>
<keyword evidence="12" id="KW-0131">Cell cycle</keyword>
<dbReference type="EMBL" id="DSQF01000003">
    <property type="protein sequence ID" value="HGZ42200.1"/>
    <property type="molecule type" value="Genomic_DNA"/>
</dbReference>
<evidence type="ECO:0000256" key="18">
    <source>
        <dbReference type="ARBA" id="ARBA00041418"/>
    </source>
</evidence>
<organism evidence="23">
    <name type="scientific">Eiseniibacteriota bacterium</name>
    <dbReference type="NCBI Taxonomy" id="2212470"/>
    <lineage>
        <taxon>Bacteria</taxon>
        <taxon>Candidatus Eiseniibacteriota</taxon>
    </lineage>
</organism>
<evidence type="ECO:0000256" key="1">
    <source>
        <dbReference type="ARBA" id="ARBA00004651"/>
    </source>
</evidence>
<reference evidence="23" key="1">
    <citation type="journal article" date="2020" name="mSystems">
        <title>Genome- and Community-Level Interaction Insights into Carbon Utilization and Element Cycling Functions of Hydrothermarchaeota in Hydrothermal Sediment.</title>
        <authorList>
            <person name="Zhou Z."/>
            <person name="Liu Y."/>
            <person name="Xu W."/>
            <person name="Pan J."/>
            <person name="Luo Z.H."/>
            <person name="Li M."/>
        </authorList>
    </citation>
    <scope>NUCLEOTIDE SEQUENCE [LARGE SCALE GENOMIC DNA]</scope>
    <source>
        <strain evidence="23">SpSt-381</strain>
    </source>
</reference>
<evidence type="ECO:0000256" key="4">
    <source>
        <dbReference type="ARBA" id="ARBA00022618"/>
    </source>
</evidence>
<dbReference type="GO" id="GO:0008360">
    <property type="term" value="P:regulation of cell shape"/>
    <property type="evidence" value="ECO:0007669"/>
    <property type="project" value="UniProtKB-KW"/>
</dbReference>
<evidence type="ECO:0000256" key="13">
    <source>
        <dbReference type="ARBA" id="ARBA00023316"/>
    </source>
</evidence>
<evidence type="ECO:0000256" key="3">
    <source>
        <dbReference type="ARBA" id="ARBA00022475"/>
    </source>
</evidence>
<feature type="transmembrane region" description="Helical" evidence="22">
    <location>
        <begin position="38"/>
        <end position="57"/>
    </location>
</feature>
<dbReference type="PANTHER" id="PTHR30474:SF2">
    <property type="entry name" value="PEPTIDOGLYCAN GLYCOSYLTRANSFERASE FTSW-RELATED"/>
    <property type="match status" value="1"/>
</dbReference>
<comment type="pathway">
    <text evidence="2">Cell wall biogenesis; peptidoglycan biosynthesis.</text>
</comment>
<dbReference type="AlphaFoldDB" id="A0A832MIS7"/>
<evidence type="ECO:0000256" key="11">
    <source>
        <dbReference type="ARBA" id="ARBA00023136"/>
    </source>
</evidence>
<evidence type="ECO:0000313" key="23">
    <source>
        <dbReference type="EMBL" id="HGZ42200.1"/>
    </source>
</evidence>
<protein>
    <recommendedName>
        <fullName evidence="17">Probable peptidoglycan glycosyltransferase FtsW</fullName>
        <ecNumber evidence="19">2.4.99.28</ecNumber>
    </recommendedName>
    <alternativeName>
        <fullName evidence="18">Cell division protein FtsW</fullName>
    </alternativeName>
    <alternativeName>
        <fullName evidence="15">Cell wall polymerase</fullName>
    </alternativeName>
    <alternativeName>
        <fullName evidence="14">Peptidoglycan polymerase</fullName>
    </alternativeName>
</protein>
<evidence type="ECO:0000256" key="21">
    <source>
        <dbReference type="SAM" id="MobiDB-lite"/>
    </source>
</evidence>
<dbReference type="InterPro" id="IPR001182">
    <property type="entry name" value="FtsW/RodA"/>
</dbReference>
<evidence type="ECO:0000256" key="12">
    <source>
        <dbReference type="ARBA" id="ARBA00023306"/>
    </source>
</evidence>
<dbReference type="GO" id="GO:0032153">
    <property type="term" value="C:cell division site"/>
    <property type="evidence" value="ECO:0007669"/>
    <property type="project" value="TreeGrafter"/>
</dbReference>
<evidence type="ECO:0000256" key="17">
    <source>
        <dbReference type="ARBA" id="ARBA00041185"/>
    </source>
</evidence>
<accession>A0A832MIS7</accession>
<keyword evidence="8" id="KW-0133">Cell shape</keyword>
<evidence type="ECO:0000256" key="2">
    <source>
        <dbReference type="ARBA" id="ARBA00004752"/>
    </source>
</evidence>
<feature type="transmembrane region" description="Helical" evidence="22">
    <location>
        <begin position="134"/>
        <end position="155"/>
    </location>
</feature>
<evidence type="ECO:0000256" key="6">
    <source>
        <dbReference type="ARBA" id="ARBA00022679"/>
    </source>
</evidence>
<comment type="subcellular location">
    <subcellularLocation>
        <location evidence="1">Cell membrane</location>
        <topology evidence="1">Multi-pass membrane protein</topology>
    </subcellularLocation>
</comment>
<evidence type="ECO:0000256" key="22">
    <source>
        <dbReference type="SAM" id="Phobius"/>
    </source>
</evidence>
<comment type="similarity">
    <text evidence="16">Belongs to the SEDS family. FtsW subfamily.</text>
</comment>
<evidence type="ECO:0000256" key="9">
    <source>
        <dbReference type="ARBA" id="ARBA00022984"/>
    </source>
</evidence>
<feature type="transmembrane region" description="Helical" evidence="22">
    <location>
        <begin position="77"/>
        <end position="95"/>
    </location>
</feature>
<keyword evidence="4" id="KW-0132">Cell division</keyword>
<sequence length="409" mass="42695">MRLVRHVPRLRGPRRPLQGRGRAPRGGGGPPVSRGDRWLLALPLALTAIGLVMVYSSSAILGITRYQDADIFLWKQAQRTALGLAAFVAASRLSLRWLEARAPWLLGGAAALLAAVVVAGRASNGATRWLSVGFFSLQPTDLARLAAVVFFAWWLKRRPPAALGFVRGTAAPLAIAGGLAGLILLQPNLSSAGLLGATAFAMTFLAGARLAHLAVPVACGAAGVALALATHPYQLERVETFVRFVTTGVLDARGSGWQLDQSLVAIGSGGAFGRGLGGGMQKYLFLPEAHTDFIFSILAEETGFFGATLLLALFALLVWRGLRAAARASDTFSALLAGGLTVQIGLYALVNLAVATGLAPTTGLPLPYVSYGGSALIANLAAAGLLYRISAQNGADQALDRQRWAREGA</sequence>
<feature type="transmembrane region" description="Helical" evidence="22">
    <location>
        <begin position="102"/>
        <end position="122"/>
    </location>
</feature>
<proteinExistence type="inferred from homology"/>
<dbReference type="GO" id="GO:0015648">
    <property type="term" value="F:lipid-linked peptidoglycan transporter activity"/>
    <property type="evidence" value="ECO:0007669"/>
    <property type="project" value="TreeGrafter"/>
</dbReference>
<comment type="catalytic activity">
    <reaction evidence="20">
        <text>[GlcNAc-(1-&gt;4)-Mur2Ac(oyl-L-Ala-gamma-D-Glu-L-Lys-D-Ala-D-Ala)](n)-di-trans,octa-cis-undecaprenyl diphosphate + beta-D-GlcNAc-(1-&gt;4)-Mur2Ac(oyl-L-Ala-gamma-D-Glu-L-Lys-D-Ala-D-Ala)-di-trans,octa-cis-undecaprenyl diphosphate = [GlcNAc-(1-&gt;4)-Mur2Ac(oyl-L-Ala-gamma-D-Glu-L-Lys-D-Ala-D-Ala)](n+1)-di-trans,octa-cis-undecaprenyl diphosphate + di-trans,octa-cis-undecaprenyl diphosphate + H(+)</text>
        <dbReference type="Rhea" id="RHEA:23708"/>
        <dbReference type="Rhea" id="RHEA-COMP:9602"/>
        <dbReference type="Rhea" id="RHEA-COMP:9603"/>
        <dbReference type="ChEBI" id="CHEBI:15378"/>
        <dbReference type="ChEBI" id="CHEBI:58405"/>
        <dbReference type="ChEBI" id="CHEBI:60033"/>
        <dbReference type="ChEBI" id="CHEBI:78435"/>
        <dbReference type="EC" id="2.4.99.28"/>
    </reaction>
</comment>
<keyword evidence="5" id="KW-0328">Glycosyltransferase</keyword>
<evidence type="ECO:0000256" key="20">
    <source>
        <dbReference type="ARBA" id="ARBA00049902"/>
    </source>
</evidence>